<protein>
    <recommendedName>
        <fullName evidence="8">EamA domain-containing protein</fullName>
    </recommendedName>
</protein>
<evidence type="ECO:0000256" key="4">
    <source>
        <dbReference type="ARBA" id="ARBA00022989"/>
    </source>
</evidence>
<proteinExistence type="predicted"/>
<dbReference type="InterPro" id="IPR000620">
    <property type="entry name" value="EamA_dom"/>
</dbReference>
<feature type="transmembrane region" description="Helical" evidence="7">
    <location>
        <begin position="270"/>
        <end position="290"/>
    </location>
</feature>
<comment type="subcellular location">
    <subcellularLocation>
        <location evidence="1">Cell membrane</location>
        <topology evidence="1">Multi-pass membrane protein</topology>
    </subcellularLocation>
</comment>
<feature type="region of interest" description="Disordered" evidence="6">
    <location>
        <begin position="70"/>
        <end position="95"/>
    </location>
</feature>
<dbReference type="Pfam" id="PF00892">
    <property type="entry name" value="EamA"/>
    <property type="match status" value="2"/>
</dbReference>
<sequence length="433" mass="45360">MRSSGGIVVTFSCVGMAMAFNPSTSLGLRPWAKSAMQLRPAGSLHQSKVAHAIGFPKRISRASALRMQQQSSTEAPVLEKSETGDDVGESFERSSSVDQGTLQRTRLILLMVAALYGTNFGSIKIMQEALDPSVAAILRFTLALAALSPFLKSVPKDMIKPGVEIGLWVAMGYVVQGIGLNTGADASTAAFLCSLAVVICPLLDLFAGETVKAKSWVAAALAVFGVGVLEIGGASQPSIGDLWALAQPIGFGMGFWKIEKVMRNFPGKGPQLTAIQLVVVWLTGLIWALVDNGGLPDMATVSQSLSQMPVAASVVWTGLITTALTVLLQTTSLGVLSSTETTVLYSTEPIWGAAFAHAVLGESIGMNTWVGGSLIISACLCSSVDTSSLKEKTKGFNDRLIQIIAGSMCALPGGAAAWAAIEKSFEDNVDNVM</sequence>
<reference evidence="9" key="1">
    <citation type="submission" date="2021-01" db="EMBL/GenBank/DDBJ databases">
        <authorList>
            <person name="Corre E."/>
            <person name="Pelletier E."/>
            <person name="Niang G."/>
            <person name="Scheremetjew M."/>
            <person name="Finn R."/>
            <person name="Kale V."/>
            <person name="Holt S."/>
            <person name="Cochrane G."/>
            <person name="Meng A."/>
            <person name="Brown T."/>
            <person name="Cohen L."/>
        </authorList>
    </citation>
    <scope>NUCLEOTIDE SEQUENCE</scope>
    <source>
        <strain evidence="9">CCMP325</strain>
    </source>
</reference>
<dbReference type="AlphaFoldDB" id="A0A7S0DWX9"/>
<gene>
    <name evidence="9" type="ORF">HPHI1048_LOCUS111</name>
</gene>
<evidence type="ECO:0000256" key="7">
    <source>
        <dbReference type="SAM" id="Phobius"/>
    </source>
</evidence>
<dbReference type="InterPro" id="IPR037185">
    <property type="entry name" value="EmrE-like"/>
</dbReference>
<evidence type="ECO:0000256" key="5">
    <source>
        <dbReference type="ARBA" id="ARBA00023136"/>
    </source>
</evidence>
<keyword evidence="3 7" id="KW-0812">Transmembrane</keyword>
<dbReference type="PANTHER" id="PTHR42920:SF5">
    <property type="entry name" value="EAMA DOMAIN-CONTAINING PROTEIN"/>
    <property type="match status" value="1"/>
</dbReference>
<feature type="domain" description="EamA" evidence="8">
    <location>
        <begin position="239"/>
        <end position="382"/>
    </location>
</feature>
<evidence type="ECO:0000313" key="9">
    <source>
        <dbReference type="EMBL" id="CAD8465473.1"/>
    </source>
</evidence>
<evidence type="ECO:0000259" key="8">
    <source>
        <dbReference type="Pfam" id="PF00892"/>
    </source>
</evidence>
<dbReference type="GO" id="GO:0005886">
    <property type="term" value="C:plasma membrane"/>
    <property type="evidence" value="ECO:0007669"/>
    <property type="project" value="UniProtKB-SubCell"/>
</dbReference>
<feature type="transmembrane region" description="Helical" evidence="7">
    <location>
        <begin position="242"/>
        <end position="258"/>
    </location>
</feature>
<dbReference type="InterPro" id="IPR051258">
    <property type="entry name" value="Diverse_Substrate_Transporter"/>
</dbReference>
<dbReference type="PANTHER" id="PTHR42920">
    <property type="entry name" value="OS03G0707200 PROTEIN-RELATED"/>
    <property type="match status" value="1"/>
</dbReference>
<evidence type="ECO:0000256" key="1">
    <source>
        <dbReference type="ARBA" id="ARBA00004651"/>
    </source>
</evidence>
<feature type="transmembrane region" description="Helical" evidence="7">
    <location>
        <begin position="310"/>
        <end position="328"/>
    </location>
</feature>
<keyword evidence="4 7" id="KW-1133">Transmembrane helix</keyword>
<organism evidence="9">
    <name type="scientific">Hanusia phi</name>
    <dbReference type="NCBI Taxonomy" id="3032"/>
    <lineage>
        <taxon>Eukaryota</taxon>
        <taxon>Cryptophyceae</taxon>
        <taxon>Pyrenomonadales</taxon>
        <taxon>Geminigeraceae</taxon>
        <taxon>Hanusia</taxon>
    </lineage>
</organism>
<dbReference type="EMBL" id="HBEO01000155">
    <property type="protein sequence ID" value="CAD8465473.1"/>
    <property type="molecule type" value="Transcribed_RNA"/>
</dbReference>
<dbReference type="SUPFAM" id="SSF103481">
    <property type="entry name" value="Multidrug resistance efflux transporter EmrE"/>
    <property type="match status" value="1"/>
</dbReference>
<feature type="transmembrane region" description="Helical" evidence="7">
    <location>
        <begin position="400"/>
        <end position="421"/>
    </location>
</feature>
<keyword evidence="2" id="KW-1003">Cell membrane</keyword>
<feature type="transmembrane region" description="Helical" evidence="7">
    <location>
        <begin position="216"/>
        <end position="236"/>
    </location>
</feature>
<evidence type="ECO:0000256" key="6">
    <source>
        <dbReference type="SAM" id="MobiDB-lite"/>
    </source>
</evidence>
<feature type="transmembrane region" description="Helical" evidence="7">
    <location>
        <begin position="6"/>
        <end position="28"/>
    </location>
</feature>
<feature type="domain" description="EamA" evidence="8">
    <location>
        <begin position="108"/>
        <end position="228"/>
    </location>
</feature>
<keyword evidence="5 7" id="KW-0472">Membrane</keyword>
<evidence type="ECO:0000256" key="2">
    <source>
        <dbReference type="ARBA" id="ARBA00022475"/>
    </source>
</evidence>
<feature type="transmembrane region" description="Helical" evidence="7">
    <location>
        <begin position="107"/>
        <end position="127"/>
    </location>
</feature>
<name>A0A7S0DWX9_9CRYP</name>
<evidence type="ECO:0000256" key="3">
    <source>
        <dbReference type="ARBA" id="ARBA00022692"/>
    </source>
</evidence>
<feature type="transmembrane region" description="Helical" evidence="7">
    <location>
        <begin position="186"/>
        <end position="207"/>
    </location>
</feature>
<accession>A0A7S0DWX9</accession>